<dbReference type="PROSITE" id="PS00108">
    <property type="entry name" value="PROTEIN_KINASE_ST"/>
    <property type="match status" value="1"/>
</dbReference>
<dbReference type="PANTHER" id="PTHR44329:SF298">
    <property type="entry name" value="MIXED LINEAGE KINASE DOMAIN-LIKE PROTEIN"/>
    <property type="match status" value="1"/>
</dbReference>
<feature type="region of interest" description="Disordered" evidence="5">
    <location>
        <begin position="762"/>
        <end position="791"/>
    </location>
</feature>
<dbReference type="PROSITE" id="PS00107">
    <property type="entry name" value="PROTEIN_KINASE_ATP"/>
    <property type="match status" value="1"/>
</dbReference>
<keyword evidence="4" id="KW-0175">Coiled coil</keyword>
<dbReference type="GO" id="GO:0005524">
    <property type="term" value="F:ATP binding"/>
    <property type="evidence" value="ECO:0007669"/>
    <property type="project" value="UniProtKB-UniRule"/>
</dbReference>
<dbReference type="CDD" id="cd00180">
    <property type="entry name" value="PKc"/>
    <property type="match status" value="1"/>
</dbReference>
<dbReference type="AlphaFoldDB" id="A0AAN6ZEL5"/>
<dbReference type="Gene3D" id="1.10.510.10">
    <property type="entry name" value="Transferase(Phosphotransferase) domain 1"/>
    <property type="match status" value="1"/>
</dbReference>
<dbReference type="PANTHER" id="PTHR44329">
    <property type="entry name" value="SERINE/THREONINE-PROTEIN KINASE TNNI3K-RELATED"/>
    <property type="match status" value="1"/>
</dbReference>
<feature type="compositionally biased region" description="Polar residues" evidence="5">
    <location>
        <begin position="529"/>
        <end position="542"/>
    </location>
</feature>
<reference evidence="7" key="1">
    <citation type="journal article" date="2023" name="Mol. Phylogenet. Evol.">
        <title>Genome-scale phylogeny and comparative genomics of the fungal order Sordariales.</title>
        <authorList>
            <person name="Hensen N."/>
            <person name="Bonometti L."/>
            <person name="Westerberg I."/>
            <person name="Brannstrom I.O."/>
            <person name="Guillou S."/>
            <person name="Cros-Aarteil S."/>
            <person name="Calhoun S."/>
            <person name="Haridas S."/>
            <person name="Kuo A."/>
            <person name="Mondo S."/>
            <person name="Pangilinan J."/>
            <person name="Riley R."/>
            <person name="LaButti K."/>
            <person name="Andreopoulos B."/>
            <person name="Lipzen A."/>
            <person name="Chen C."/>
            <person name="Yan M."/>
            <person name="Daum C."/>
            <person name="Ng V."/>
            <person name="Clum A."/>
            <person name="Steindorff A."/>
            <person name="Ohm R.A."/>
            <person name="Martin F."/>
            <person name="Silar P."/>
            <person name="Natvig D.O."/>
            <person name="Lalanne C."/>
            <person name="Gautier V."/>
            <person name="Ament-Velasquez S.L."/>
            <person name="Kruys A."/>
            <person name="Hutchinson M.I."/>
            <person name="Powell A.J."/>
            <person name="Barry K."/>
            <person name="Miller A.N."/>
            <person name="Grigoriev I.V."/>
            <person name="Debuchy R."/>
            <person name="Gladieux P."/>
            <person name="Hiltunen Thoren M."/>
            <person name="Johannesson H."/>
        </authorList>
    </citation>
    <scope>NUCLEOTIDE SEQUENCE</scope>
    <source>
        <strain evidence="7">CBS 123565</strain>
    </source>
</reference>
<proteinExistence type="predicted"/>
<keyword evidence="1 3" id="KW-0547">Nucleotide-binding</keyword>
<keyword evidence="2 3" id="KW-0067">ATP-binding</keyword>
<feature type="binding site" evidence="3">
    <location>
        <position position="101"/>
    </location>
    <ligand>
        <name>ATP</name>
        <dbReference type="ChEBI" id="CHEBI:30616"/>
    </ligand>
</feature>
<dbReference type="Gene3D" id="3.30.200.20">
    <property type="entry name" value="Phosphorylase Kinase, domain 1"/>
    <property type="match status" value="1"/>
</dbReference>
<keyword evidence="7" id="KW-0808">Transferase</keyword>
<feature type="compositionally biased region" description="Low complexity" evidence="5">
    <location>
        <begin position="678"/>
        <end position="689"/>
    </location>
</feature>
<dbReference type="GO" id="GO:0004674">
    <property type="term" value="F:protein serine/threonine kinase activity"/>
    <property type="evidence" value="ECO:0007669"/>
    <property type="project" value="TreeGrafter"/>
</dbReference>
<feature type="compositionally biased region" description="Low complexity" evidence="5">
    <location>
        <begin position="778"/>
        <end position="787"/>
    </location>
</feature>
<feature type="domain" description="Protein kinase" evidence="6">
    <location>
        <begin position="70"/>
        <end position="388"/>
    </location>
</feature>
<dbReference type="Pfam" id="PF00069">
    <property type="entry name" value="Pkinase"/>
    <property type="match status" value="1"/>
</dbReference>
<dbReference type="InterPro" id="IPR017441">
    <property type="entry name" value="Protein_kinase_ATP_BS"/>
</dbReference>
<feature type="compositionally biased region" description="Polar residues" evidence="5">
    <location>
        <begin position="665"/>
        <end position="675"/>
    </location>
</feature>
<evidence type="ECO:0000256" key="3">
    <source>
        <dbReference type="PROSITE-ProRule" id="PRU10141"/>
    </source>
</evidence>
<evidence type="ECO:0000313" key="8">
    <source>
        <dbReference type="Proteomes" id="UP001304895"/>
    </source>
</evidence>
<dbReference type="InterPro" id="IPR008271">
    <property type="entry name" value="Ser/Thr_kinase_AS"/>
</dbReference>
<feature type="region of interest" description="Disordered" evidence="5">
    <location>
        <begin position="848"/>
        <end position="909"/>
    </location>
</feature>
<accession>A0AAN6ZEL5</accession>
<feature type="coiled-coil region" evidence="4">
    <location>
        <begin position="415"/>
        <end position="481"/>
    </location>
</feature>
<protein>
    <submittedName>
        <fullName evidence="7">Kinase-like protein</fullName>
    </submittedName>
</protein>
<gene>
    <name evidence="7" type="ORF">BT67DRAFT_495525</name>
</gene>
<dbReference type="SUPFAM" id="SSF56112">
    <property type="entry name" value="Protein kinase-like (PK-like)"/>
    <property type="match status" value="1"/>
</dbReference>
<dbReference type="Proteomes" id="UP001304895">
    <property type="component" value="Unassembled WGS sequence"/>
</dbReference>
<feature type="region of interest" description="Disordered" evidence="5">
    <location>
        <begin position="665"/>
        <end position="705"/>
    </location>
</feature>
<reference evidence="7" key="2">
    <citation type="submission" date="2023-05" db="EMBL/GenBank/DDBJ databases">
        <authorList>
            <consortium name="Lawrence Berkeley National Laboratory"/>
            <person name="Steindorff A."/>
            <person name="Hensen N."/>
            <person name="Bonometti L."/>
            <person name="Westerberg I."/>
            <person name="Brannstrom I.O."/>
            <person name="Guillou S."/>
            <person name="Cros-Aarteil S."/>
            <person name="Calhoun S."/>
            <person name="Haridas S."/>
            <person name="Kuo A."/>
            <person name="Mondo S."/>
            <person name="Pangilinan J."/>
            <person name="Riley R."/>
            <person name="Labutti K."/>
            <person name="Andreopoulos B."/>
            <person name="Lipzen A."/>
            <person name="Chen C."/>
            <person name="Yanf M."/>
            <person name="Daum C."/>
            <person name="Ng V."/>
            <person name="Clum A."/>
            <person name="Ohm R."/>
            <person name="Martin F."/>
            <person name="Silar P."/>
            <person name="Natvig D."/>
            <person name="Lalanne C."/>
            <person name="Gautier V."/>
            <person name="Ament-Velasquez S.L."/>
            <person name="Kruys A."/>
            <person name="Hutchinson M.I."/>
            <person name="Powell A.J."/>
            <person name="Barry K."/>
            <person name="Miller A.N."/>
            <person name="Grigoriev I.V."/>
            <person name="Debuchy R."/>
            <person name="Gladieux P."/>
            <person name="Thoren M.H."/>
            <person name="Johannesson H."/>
        </authorList>
    </citation>
    <scope>NUCLEOTIDE SEQUENCE</scope>
    <source>
        <strain evidence="7">CBS 123565</strain>
    </source>
</reference>
<keyword evidence="7" id="KW-0418">Kinase</keyword>
<evidence type="ECO:0000256" key="2">
    <source>
        <dbReference type="ARBA" id="ARBA00022840"/>
    </source>
</evidence>
<dbReference type="PROSITE" id="PS50011">
    <property type="entry name" value="PROTEIN_KINASE_DOM"/>
    <property type="match status" value="1"/>
</dbReference>
<evidence type="ECO:0000259" key="6">
    <source>
        <dbReference type="PROSITE" id="PS50011"/>
    </source>
</evidence>
<sequence>MGDPGGGWHTVLPTSQHAIDRLSQSQLEECDREILREWEVSQHHWSGLGKHVPLDDLAEAKKVHQRFILPANEGPLGTGSFGLVQRVKYNYKNRTICLARKLVRPPNRRFPIQLLREEANVMEKLDHEHILKLVGTYCIRTELYLLLWPVAVCNLDSLLNDIDCLRTGHGDRDDIVHRLHALDLHDLSAIERRSAAYPPGSGNCPLKYLQQIMGCITRAVAYCHHKDIRHLDLKPANILLNPGRVYLADFGISKDVHDRDHTMTRGQLGTPKWRAPELHQNLDDWSMRAADVYSLGLVLLSIATVVYGAPLDDFDVMLGDLSPRGRADKLQGYLRKLEGVALATQGVEDVHAPTFGPKHVVNLASKMLSSTPSSRPVILQVRAQLAELGGIDQIYHSACCKMSTRFITMRMNTKMELVVDERNRLRNALDQASKRLQVLEAKDETYESRLANERKAQAEKIANLQAQLETERDIRRRLLVQIAQQQNRRAPGPGLPRPTSDRQHPSNRANEVGLTMRSQPRTHPIPRRPSQTIPQPAQTQHRSPALPAHNSRFSFSQNATAAITPLSLSAMASRRNSLLRTSPLPSPVAAPAGSPTPDTVGFPLRSRNSGSRLPRAINAATPNRSNTPFNRDPSSADSTQCSMSSSVFSRMSMSRLSLAETSVAGTPRINANSPGLITPSTESSSSSTTDAKAGDPLAQRYPNDCTYGERPTIGLEILDRKRKEVVTSAADDGVRKYSIGSSVSSRISMSKPSVADTTVAGAPLINTNSPDMIAPNKESSSSSTTETKAWDPSTQRYPIDYTYGERPTIGLGILDRERRDIVTSAADDNVRDTAGAVNSLAYSPTTLSPTLSGSSALSGSPFSAPGPGPTHARREGGGGDRVPSLPTAQSWADVARASPLFRRPRAEAR</sequence>
<feature type="region of interest" description="Disordered" evidence="5">
    <location>
        <begin position="578"/>
        <end position="643"/>
    </location>
</feature>
<evidence type="ECO:0000256" key="4">
    <source>
        <dbReference type="SAM" id="Coils"/>
    </source>
</evidence>
<dbReference type="InterPro" id="IPR051681">
    <property type="entry name" value="Ser/Thr_Kinases-Pseudokinases"/>
</dbReference>
<organism evidence="7 8">
    <name type="scientific">Trichocladium antarcticum</name>
    <dbReference type="NCBI Taxonomy" id="1450529"/>
    <lineage>
        <taxon>Eukaryota</taxon>
        <taxon>Fungi</taxon>
        <taxon>Dikarya</taxon>
        <taxon>Ascomycota</taxon>
        <taxon>Pezizomycotina</taxon>
        <taxon>Sordariomycetes</taxon>
        <taxon>Sordariomycetidae</taxon>
        <taxon>Sordariales</taxon>
        <taxon>Chaetomiaceae</taxon>
        <taxon>Trichocladium</taxon>
    </lineage>
</organism>
<feature type="compositionally biased region" description="Low complexity" evidence="5">
    <location>
        <begin position="848"/>
        <end position="865"/>
    </location>
</feature>
<dbReference type="SMART" id="SM00220">
    <property type="entry name" value="S_TKc"/>
    <property type="match status" value="1"/>
</dbReference>
<feature type="compositionally biased region" description="Polar residues" evidence="5">
    <location>
        <begin position="620"/>
        <end position="641"/>
    </location>
</feature>
<comment type="caution">
    <text evidence="7">The sequence shown here is derived from an EMBL/GenBank/DDBJ whole genome shotgun (WGS) entry which is preliminary data.</text>
</comment>
<evidence type="ECO:0000313" key="7">
    <source>
        <dbReference type="EMBL" id="KAK4135038.1"/>
    </source>
</evidence>
<evidence type="ECO:0000256" key="1">
    <source>
        <dbReference type="ARBA" id="ARBA00022741"/>
    </source>
</evidence>
<dbReference type="InterPro" id="IPR011009">
    <property type="entry name" value="Kinase-like_dom_sf"/>
</dbReference>
<feature type="region of interest" description="Disordered" evidence="5">
    <location>
        <begin position="483"/>
        <end position="550"/>
    </location>
</feature>
<dbReference type="InterPro" id="IPR000719">
    <property type="entry name" value="Prot_kinase_dom"/>
</dbReference>
<name>A0AAN6ZEL5_9PEZI</name>
<dbReference type="EMBL" id="MU853407">
    <property type="protein sequence ID" value="KAK4135038.1"/>
    <property type="molecule type" value="Genomic_DNA"/>
</dbReference>
<evidence type="ECO:0000256" key="5">
    <source>
        <dbReference type="SAM" id="MobiDB-lite"/>
    </source>
</evidence>
<keyword evidence="8" id="KW-1185">Reference proteome</keyword>